<dbReference type="Pfam" id="PF06341">
    <property type="entry name" value="DUF1056"/>
    <property type="match status" value="1"/>
</dbReference>
<evidence type="ECO:0000313" key="2">
    <source>
        <dbReference type="EMBL" id="RVU71787.1"/>
    </source>
</evidence>
<name>A0A437SY99_9LACO</name>
<dbReference type="RefSeq" id="WP_103661141.1">
    <property type="nucleotide sequence ID" value="NZ_ML136871.1"/>
</dbReference>
<keyword evidence="1" id="KW-0812">Transmembrane</keyword>
<feature type="transmembrane region" description="Helical" evidence="1">
    <location>
        <begin position="9"/>
        <end position="29"/>
    </location>
</feature>
<proteinExistence type="predicted"/>
<dbReference type="AlphaFoldDB" id="A0A437SY99"/>
<protein>
    <submittedName>
        <fullName evidence="2">DUF1056 family protein</fullName>
    </submittedName>
</protein>
<organism evidence="2 3">
    <name type="scientific">Lactobacillus xujianguonis</name>
    <dbReference type="NCBI Taxonomy" id="2495899"/>
    <lineage>
        <taxon>Bacteria</taxon>
        <taxon>Bacillati</taxon>
        <taxon>Bacillota</taxon>
        <taxon>Bacilli</taxon>
        <taxon>Lactobacillales</taxon>
        <taxon>Lactobacillaceae</taxon>
        <taxon>Lactobacillus</taxon>
    </lineage>
</organism>
<feature type="transmembrane region" description="Helical" evidence="1">
    <location>
        <begin position="35"/>
        <end position="53"/>
    </location>
</feature>
<comment type="caution">
    <text evidence="2">The sequence shown here is derived from an EMBL/GenBank/DDBJ whole genome shotgun (WGS) entry which is preliminary data.</text>
</comment>
<dbReference type="Proteomes" id="UP000288291">
    <property type="component" value="Unassembled WGS sequence"/>
</dbReference>
<accession>A0A437SY99</accession>
<evidence type="ECO:0000256" key="1">
    <source>
        <dbReference type="SAM" id="Phobius"/>
    </source>
</evidence>
<keyword evidence="1" id="KW-1133">Transmembrane helix</keyword>
<evidence type="ECO:0000313" key="3">
    <source>
        <dbReference type="Proteomes" id="UP000288291"/>
    </source>
</evidence>
<reference evidence="2 3" key="1">
    <citation type="submission" date="2018-12" db="EMBL/GenBank/DDBJ databases">
        <authorList>
            <person name="Meng J."/>
        </authorList>
    </citation>
    <scope>NUCLEOTIDE SEQUENCE [LARGE SCALE GENOMIC DNA]</scope>
    <source>
        <strain evidence="2 3">HT111-2</strain>
    </source>
</reference>
<keyword evidence="1" id="KW-0472">Membrane</keyword>
<dbReference type="EMBL" id="RXIA01000001">
    <property type="protein sequence ID" value="RVU71787.1"/>
    <property type="molecule type" value="Genomic_DNA"/>
</dbReference>
<gene>
    <name evidence="2" type="ORF">EJK17_00485</name>
</gene>
<sequence>MMTMKLIKYIWQILDLLLYILGFGCIVGALFLWNLIAGLVGLGIVLILSGLLIDLPSASSKRGGD</sequence>
<keyword evidence="3" id="KW-1185">Reference proteome</keyword>
<dbReference type="InterPro" id="IPR009406">
    <property type="entry name" value="DUF1056"/>
</dbReference>